<dbReference type="Proteomes" id="UP000195880">
    <property type="component" value="Chromosome"/>
</dbReference>
<sequence>MGLREERKHSRGERGAQRQARLAHPHRESAPGRVEPGRHRLAATGLDGAVARADDQQHAEQGDIAGRGAPHAEGHGHDAGPDADDPAFVVAVEQLTGHQQADQWDQLGRGDQHAELGGVEVEVALQGDAEGADALHEEAGGGLREGGDAEDGPPVAPWIPLPRGWTFPSRGRIPVARGRALALALALALRT</sequence>
<gene>
    <name evidence="2" type="ORF">SMD44_07553</name>
</gene>
<feature type="region of interest" description="Disordered" evidence="1">
    <location>
        <begin position="1"/>
        <end position="84"/>
    </location>
</feature>
<dbReference type="KEGG" id="salf:SMD44_07553"/>
<accession>A0A1Z1WNQ5</accession>
<dbReference type="AlphaFoldDB" id="A0A1Z1WNQ5"/>
<evidence type="ECO:0000256" key="1">
    <source>
        <dbReference type="SAM" id="MobiDB-lite"/>
    </source>
</evidence>
<protein>
    <submittedName>
        <fullName evidence="2">Uncharacterized protein</fullName>
    </submittedName>
</protein>
<feature type="region of interest" description="Disordered" evidence="1">
    <location>
        <begin position="138"/>
        <end position="157"/>
    </location>
</feature>
<evidence type="ECO:0000313" key="2">
    <source>
        <dbReference type="EMBL" id="ARX88066.1"/>
    </source>
</evidence>
<keyword evidence="3" id="KW-1185">Reference proteome</keyword>
<evidence type="ECO:0000313" key="3">
    <source>
        <dbReference type="Proteomes" id="UP000195880"/>
    </source>
</evidence>
<proteinExistence type="predicted"/>
<reference evidence="2 3" key="1">
    <citation type="submission" date="2017-05" db="EMBL/GenBank/DDBJ databases">
        <title>Streptomyces alboflavus Genome sequencing and assembly.</title>
        <authorList>
            <person name="Wang Y."/>
            <person name="Du B."/>
            <person name="Ding Y."/>
            <person name="Liu H."/>
            <person name="Hou Q."/>
            <person name="Liu K."/>
            <person name="Wang C."/>
            <person name="Yao L."/>
        </authorList>
    </citation>
    <scope>NUCLEOTIDE SEQUENCE [LARGE SCALE GENOMIC DNA]</scope>
    <source>
        <strain evidence="2 3">MDJK44</strain>
    </source>
</reference>
<feature type="compositionally biased region" description="Basic and acidic residues" evidence="1">
    <location>
        <begin position="25"/>
        <end position="38"/>
    </location>
</feature>
<feature type="compositionally biased region" description="Basic and acidic residues" evidence="1">
    <location>
        <begin position="1"/>
        <end position="16"/>
    </location>
</feature>
<name>A0A1Z1WNQ5_9ACTN</name>
<organism evidence="2 3">
    <name type="scientific">Streptomyces alboflavus</name>
    <dbReference type="NCBI Taxonomy" id="67267"/>
    <lineage>
        <taxon>Bacteria</taxon>
        <taxon>Bacillati</taxon>
        <taxon>Actinomycetota</taxon>
        <taxon>Actinomycetes</taxon>
        <taxon>Kitasatosporales</taxon>
        <taxon>Streptomycetaceae</taxon>
        <taxon>Streptomyces</taxon>
    </lineage>
</organism>
<dbReference type="EMBL" id="CP021748">
    <property type="protein sequence ID" value="ARX88066.1"/>
    <property type="molecule type" value="Genomic_DNA"/>
</dbReference>
<feature type="compositionally biased region" description="Basic and acidic residues" evidence="1">
    <location>
        <begin position="70"/>
        <end position="80"/>
    </location>
</feature>
<feature type="compositionally biased region" description="Basic and acidic residues" evidence="1">
    <location>
        <begin position="52"/>
        <end position="61"/>
    </location>
</feature>